<dbReference type="Gene3D" id="3.40.50.2000">
    <property type="entry name" value="Glycogen Phosphorylase B"/>
    <property type="match status" value="2"/>
</dbReference>
<dbReference type="CDD" id="cd03801">
    <property type="entry name" value="GT4_PimA-like"/>
    <property type="match status" value="1"/>
</dbReference>
<dbReference type="PANTHER" id="PTHR45947">
    <property type="entry name" value="SULFOQUINOVOSYL TRANSFERASE SQD2"/>
    <property type="match status" value="1"/>
</dbReference>
<dbReference type="InterPro" id="IPR050194">
    <property type="entry name" value="Glycosyltransferase_grp1"/>
</dbReference>
<dbReference type="EC" id="2.4.1.-" evidence="3"/>
<dbReference type="Pfam" id="PF00534">
    <property type="entry name" value="Glycos_transf_1"/>
    <property type="match status" value="1"/>
</dbReference>
<accession>A0A0E3KZ14</accession>
<organism evidence="3 4">
    <name type="scientific">Methanosarcina thermophila (strain ATCC 43570 / DSM 1825 / OCM 12 / VKM B-1830 / TM-1)</name>
    <dbReference type="NCBI Taxonomy" id="523844"/>
    <lineage>
        <taxon>Archaea</taxon>
        <taxon>Methanobacteriati</taxon>
        <taxon>Methanobacteriota</taxon>
        <taxon>Stenosarchaea group</taxon>
        <taxon>Methanomicrobia</taxon>
        <taxon>Methanosarcinales</taxon>
        <taxon>Methanosarcinaceae</taxon>
        <taxon>Methanosarcina</taxon>
    </lineage>
</organism>
<evidence type="ECO:0000259" key="1">
    <source>
        <dbReference type="Pfam" id="PF00534"/>
    </source>
</evidence>
<name>A0A0E3KZ14_METTT</name>
<keyword evidence="3" id="KW-0328">Glycosyltransferase</keyword>
<feature type="domain" description="Glycosyltransferase subfamily 4-like N-terminal" evidence="2">
    <location>
        <begin position="20"/>
        <end position="190"/>
    </location>
</feature>
<dbReference type="InterPro" id="IPR001296">
    <property type="entry name" value="Glyco_trans_1"/>
</dbReference>
<feature type="domain" description="Glycosyl transferase family 1" evidence="1">
    <location>
        <begin position="198"/>
        <end position="371"/>
    </location>
</feature>
<dbReference type="HOGENOM" id="CLU_009583_2_2_2"/>
<dbReference type="KEGG" id="mthr:MSTHT_1695"/>
<dbReference type="GeneID" id="24848650"/>
<dbReference type="PATRIC" id="fig|523844.20.peg.2104"/>
<dbReference type="Pfam" id="PF13439">
    <property type="entry name" value="Glyco_transf_4"/>
    <property type="match status" value="1"/>
</dbReference>
<dbReference type="AlphaFoldDB" id="A0A0E3KZ14"/>
<dbReference type="GO" id="GO:0016758">
    <property type="term" value="F:hexosyltransferase activity"/>
    <property type="evidence" value="ECO:0007669"/>
    <property type="project" value="TreeGrafter"/>
</dbReference>
<dbReference type="SUPFAM" id="SSF53756">
    <property type="entry name" value="UDP-Glycosyltransferase/glycogen phosphorylase"/>
    <property type="match status" value="1"/>
</dbReference>
<dbReference type="RefSeq" id="WP_048167470.1">
    <property type="nucleotide sequence ID" value="NZ_CP009501.1"/>
</dbReference>
<evidence type="ECO:0000259" key="2">
    <source>
        <dbReference type="Pfam" id="PF13439"/>
    </source>
</evidence>
<sequence>MFKKVNNIFLVYYGSFNAKSGSNVHILELLRNLKKYTDIVLFAPGQKSVNRSLAGAKYVPVIDNKYLVQPSYELMLSFYLLYSCIKNRPDVLYLRQNSFPFFPIMLCKILKIPSIVEVNGLVLDELKVNPNSQSFAYRVFSYLALCSEKFNYKHCDRIVSVTDKLKDELVRLYSVPESKIHIINNGANTDVFKPMDSRQTRKKLQLDESKKYVCFVGHLAAWQGVEFLIQASPLILEKCPDARFLIIGDGVMKDKLIEITSELGVSDKFTFTGRVPYEQVPFYINAADVCVAPFIKERNSRIGLSALKTYEYLACGKPIVASSIPGVHDLIESSGGGISVTPEDPEELANAVVRLLSDEKARAEMGKKGRKYVVKNHSWDGVAGKILEICEDIV</sequence>
<dbReference type="Proteomes" id="UP000066529">
    <property type="component" value="Chromosome"/>
</dbReference>
<dbReference type="STRING" id="523844.MSTHT_1695"/>
<dbReference type="InterPro" id="IPR028098">
    <property type="entry name" value="Glyco_trans_4-like_N"/>
</dbReference>
<evidence type="ECO:0000313" key="3">
    <source>
        <dbReference type="EMBL" id="AKB13453.1"/>
    </source>
</evidence>
<protein>
    <submittedName>
        <fullName evidence="3">Glycosyltransferase</fullName>
        <ecNumber evidence="3">2.4.1.-</ecNumber>
    </submittedName>
</protein>
<proteinExistence type="predicted"/>
<keyword evidence="3" id="KW-0808">Transferase</keyword>
<dbReference type="OrthoDB" id="132546at2157"/>
<reference evidence="3 4" key="1">
    <citation type="submission" date="2014-07" db="EMBL/GenBank/DDBJ databases">
        <title>Methanogenic archaea and the global carbon cycle.</title>
        <authorList>
            <person name="Henriksen J.R."/>
            <person name="Luke J."/>
            <person name="Reinhart S."/>
            <person name="Benedict M.N."/>
            <person name="Youngblut N.D."/>
            <person name="Metcalf M.E."/>
            <person name="Whitaker R.J."/>
            <person name="Metcalf W.W."/>
        </authorList>
    </citation>
    <scope>NUCLEOTIDE SEQUENCE [LARGE SCALE GENOMIC DNA]</scope>
    <source>
        <strain evidence="4">ATCC 43570 / DSM 1825 / OCM 12 / VKM B-1830 / TM-1</strain>
    </source>
</reference>
<gene>
    <name evidence="3" type="ORF">MSTHT_1695</name>
</gene>
<dbReference type="PANTHER" id="PTHR45947:SF3">
    <property type="entry name" value="SULFOQUINOVOSYL TRANSFERASE SQD2"/>
    <property type="match status" value="1"/>
</dbReference>
<dbReference type="EMBL" id="CP009501">
    <property type="protein sequence ID" value="AKB13453.1"/>
    <property type="molecule type" value="Genomic_DNA"/>
</dbReference>
<evidence type="ECO:0000313" key="4">
    <source>
        <dbReference type="Proteomes" id="UP000066529"/>
    </source>
</evidence>